<gene>
    <name evidence="1" type="ORF">F2Q69_00032403</name>
</gene>
<dbReference type="Proteomes" id="UP000712600">
    <property type="component" value="Unassembled WGS sequence"/>
</dbReference>
<organism evidence="1 2">
    <name type="scientific">Brassica cretica</name>
    <name type="common">Mustard</name>
    <dbReference type="NCBI Taxonomy" id="69181"/>
    <lineage>
        <taxon>Eukaryota</taxon>
        <taxon>Viridiplantae</taxon>
        <taxon>Streptophyta</taxon>
        <taxon>Embryophyta</taxon>
        <taxon>Tracheophyta</taxon>
        <taxon>Spermatophyta</taxon>
        <taxon>Magnoliopsida</taxon>
        <taxon>eudicotyledons</taxon>
        <taxon>Gunneridae</taxon>
        <taxon>Pentapetalae</taxon>
        <taxon>rosids</taxon>
        <taxon>malvids</taxon>
        <taxon>Brassicales</taxon>
        <taxon>Brassicaceae</taxon>
        <taxon>Brassiceae</taxon>
        <taxon>Brassica</taxon>
    </lineage>
</organism>
<proteinExistence type="predicted"/>
<comment type="caution">
    <text evidence="1">The sequence shown here is derived from an EMBL/GenBank/DDBJ whole genome shotgun (WGS) entry which is preliminary data.</text>
</comment>
<sequence>MRSISLFAMAMFPSRRRVLVCSILTGAKLQGRRRMEIEEFITVLGGDTSSDRVCRRSCFRELLSPCGAAF</sequence>
<dbReference type="AlphaFoldDB" id="A0A8S9RVR1"/>
<accession>A0A8S9RVR1</accession>
<evidence type="ECO:0000313" key="1">
    <source>
        <dbReference type="EMBL" id="KAF3585401.1"/>
    </source>
</evidence>
<evidence type="ECO:0000313" key="2">
    <source>
        <dbReference type="Proteomes" id="UP000712600"/>
    </source>
</evidence>
<protein>
    <submittedName>
        <fullName evidence="1">Uncharacterized protein</fullName>
    </submittedName>
</protein>
<reference evidence="1" key="1">
    <citation type="submission" date="2019-12" db="EMBL/GenBank/DDBJ databases">
        <title>Genome sequencing and annotation of Brassica cretica.</title>
        <authorList>
            <person name="Studholme D.J."/>
            <person name="Sarris P."/>
        </authorList>
    </citation>
    <scope>NUCLEOTIDE SEQUENCE</scope>
    <source>
        <strain evidence="1">PFS-109/04</strain>
        <tissue evidence="1">Leaf</tissue>
    </source>
</reference>
<dbReference type="EMBL" id="QGKX02000088">
    <property type="protein sequence ID" value="KAF3585401.1"/>
    <property type="molecule type" value="Genomic_DNA"/>
</dbReference>
<name>A0A8S9RVR1_BRACR</name>